<dbReference type="Pfam" id="PF00023">
    <property type="entry name" value="Ank"/>
    <property type="match status" value="1"/>
</dbReference>
<dbReference type="SMART" id="SM00015">
    <property type="entry name" value="IQ"/>
    <property type="match status" value="5"/>
</dbReference>
<organism evidence="5 6">
    <name type="scientific">Ectocarpus siliculosus</name>
    <name type="common">Brown alga</name>
    <name type="synonym">Conferva siliculosa</name>
    <dbReference type="NCBI Taxonomy" id="2880"/>
    <lineage>
        <taxon>Eukaryota</taxon>
        <taxon>Sar</taxon>
        <taxon>Stramenopiles</taxon>
        <taxon>Ochrophyta</taxon>
        <taxon>PX clade</taxon>
        <taxon>Phaeophyceae</taxon>
        <taxon>Ectocarpales</taxon>
        <taxon>Ectocarpaceae</taxon>
        <taxon>Ectocarpus</taxon>
    </lineage>
</organism>
<name>D7G483_ECTSI</name>
<feature type="compositionally biased region" description="Basic residues" evidence="4">
    <location>
        <begin position="1730"/>
        <end position="1739"/>
    </location>
</feature>
<feature type="region of interest" description="Disordered" evidence="4">
    <location>
        <begin position="1730"/>
        <end position="1772"/>
    </location>
</feature>
<feature type="repeat" description="ANK" evidence="3">
    <location>
        <begin position="617"/>
        <end position="637"/>
    </location>
</feature>
<dbReference type="PROSITE" id="PS50297">
    <property type="entry name" value="ANK_REP_REGION"/>
    <property type="match status" value="2"/>
</dbReference>
<evidence type="ECO:0000313" key="5">
    <source>
        <dbReference type="EMBL" id="CBJ27098.1"/>
    </source>
</evidence>
<reference evidence="5 6" key="1">
    <citation type="journal article" date="2010" name="Nature">
        <title>The Ectocarpus genome and the independent evolution of multicellularity in brown algae.</title>
        <authorList>
            <person name="Cock J.M."/>
            <person name="Sterck L."/>
            <person name="Rouze P."/>
            <person name="Scornet D."/>
            <person name="Allen A.E."/>
            <person name="Amoutzias G."/>
            <person name="Anthouard V."/>
            <person name="Artiguenave F."/>
            <person name="Aury J.M."/>
            <person name="Badger J.H."/>
            <person name="Beszteri B."/>
            <person name="Billiau K."/>
            <person name="Bonnet E."/>
            <person name="Bothwell J.H."/>
            <person name="Bowler C."/>
            <person name="Boyen C."/>
            <person name="Brownlee C."/>
            <person name="Carrano C.J."/>
            <person name="Charrier B."/>
            <person name="Cho G.Y."/>
            <person name="Coelho S.M."/>
            <person name="Collen J."/>
            <person name="Corre E."/>
            <person name="Da Silva C."/>
            <person name="Delage L."/>
            <person name="Delaroque N."/>
            <person name="Dittami S.M."/>
            <person name="Doulbeau S."/>
            <person name="Elias M."/>
            <person name="Farnham G."/>
            <person name="Gachon C.M."/>
            <person name="Gschloessl B."/>
            <person name="Heesch S."/>
            <person name="Jabbari K."/>
            <person name="Jubin C."/>
            <person name="Kawai H."/>
            <person name="Kimura K."/>
            <person name="Kloareg B."/>
            <person name="Kupper F.C."/>
            <person name="Lang D."/>
            <person name="Le Bail A."/>
            <person name="Leblanc C."/>
            <person name="Lerouge P."/>
            <person name="Lohr M."/>
            <person name="Lopez P.J."/>
            <person name="Martens C."/>
            <person name="Maumus F."/>
            <person name="Michel G."/>
            <person name="Miranda-Saavedra D."/>
            <person name="Morales J."/>
            <person name="Moreau H."/>
            <person name="Motomura T."/>
            <person name="Nagasato C."/>
            <person name="Napoli C.A."/>
            <person name="Nelson D.R."/>
            <person name="Nyvall-Collen P."/>
            <person name="Peters A.F."/>
            <person name="Pommier C."/>
            <person name="Potin P."/>
            <person name="Poulain J."/>
            <person name="Quesneville H."/>
            <person name="Read B."/>
            <person name="Rensing S.A."/>
            <person name="Ritter A."/>
            <person name="Rousvoal S."/>
            <person name="Samanta M."/>
            <person name="Samson G."/>
            <person name="Schroeder D.C."/>
            <person name="Segurens B."/>
            <person name="Strittmatter M."/>
            <person name="Tonon T."/>
            <person name="Tregear J.W."/>
            <person name="Valentin K."/>
            <person name="von Dassow P."/>
            <person name="Yamagishi T."/>
            <person name="Van de Peer Y."/>
            <person name="Wincker P."/>
        </authorList>
    </citation>
    <scope>NUCLEOTIDE SEQUENCE [LARGE SCALE GENOMIC DNA]</scope>
    <source>
        <strain evidence="6">Ec32 / CCAP1310/4</strain>
    </source>
</reference>
<dbReference type="Proteomes" id="UP000002630">
    <property type="component" value="Linkage Group LG15"/>
</dbReference>
<feature type="region of interest" description="Disordered" evidence="4">
    <location>
        <begin position="738"/>
        <end position="774"/>
    </location>
</feature>
<sequence length="1807" mass="188662">MTSASSEKGNAAMSASVGEEGPWGHSDIFREPTDPEMIAYLGRKRESLQNEVVNVAQGMSIGPALYLWTHRLTGADVVSVVTTTRPSTSASTTTTHKTKYSAGGGLPVGSVDGGRGVLRRGPPFDGSFGRLEGGGKMPLQRRASAKWTILPKNKEASGEGGFMAVKGGKTDAELRRLRNEKNLRAPLHLPLFTSPLEVDPTGSGKVHDRMSECLMAERERFMELLGKERQERVHLEAFACSLVQAAFRGYLLRKRWAEVDARQRVRLRVRKCLRDFLKSRGAPFALGALEKQQKEDRLRQAAACTIQASFRCFLARQTLGKRRLASFLLRRRRAARTLQCWGRYLFASRRLRVTGHRRRVVHSIAASMIQQQWRLRKIQEVTKSRLFRSAAAIQRIVRGYVAWKKVGRQLTRVRGLRKTRAVYTLQKFIRRAQARQRVRRLQRRRRRGTRARAALHVQRVCRGFVGRRRAAARKKATTLDIWRAAREGNASRVDALYYGQGLGGVIFDCLNTKDPEGNSLLAKVASGVGPIALIRVVLKWGADVNSVNIRGESALQLAMSRRNVEVVDLLVNHPNIRLNQDQPGKSILHEAAALGLHHLSAQLVSKGLDVNGVDPQNGWTPVHYACHNGRDELARLLTSRSGTMVNVGGAGGVTPMHLAAAGGWEKCATNLLENNASPVVKNNKGQVPAVVAMLHGHASTGKKLLQAFSAAETASKRSRTIDAFAAVAMASGVTHAVEPVVDADKDENRSGGRQGSEKPGAGGGGGAGDGLVGLEGITTPEVASADVAEPAVVGEGGSDHNTPDDAGSARGDRGLGAADGGASELQGGRPHSATTVGEKAGSTGSDASVDGGGRGGDAVSVQSNASSRASASLEALSRRASKAGVAMDLNVIMLEDLVPRHWDDDDIRCAVALAERGEAWCLASLFALGLDPDCQHPDSGDTIGIAAARGGDRETLEVCLETGVSFATKNRRGRSALHAAVVRDDLEVAALLLANPGLSGIEVDDLCDPDEDGRTPLHEMAARGEAPTVLLLATEADSEWTTGGSGGAATGSGNASLDTRSEDASSAPGAGGGGGDDSSSGDDLSSSCVTAASSAVVDDQAGGVGGENGARMGSGSSIPVSGGDTGVADGNTGDGAKRMSDIAAVASAAAAPDTPATSSVRSPLPLSAFVAPSLADTEELRDLRHHHHDVTNAAGKAERPEGVAMDTGRAGSTSTSTNVNSRSSLARKASSSGDTRDTARSGGNHSDDGGDDHDDSGGREVRSEGEEGDDPSGWGGLLEVDVRCSGSGNCPLHEAAASGKVGAVLSLLDLGADVSVANGCGDTALHVAVGPNAPRDPMDEGHSRGSTLASTSLSTLSTTSSPMVVGTTTATTTFSGDRRASGEAQDAMALCDDEGRGPTTQVVTALLRRGADPSKKNRLGQTAAMCAVLAGRAGALREIRKAVLLGHSSSKGKEQEELSDLGHMAIREGHVGCLRVLTESCSEQEVLAWTDEEGVPALALAVARGQRECIDILLKGVSPTTSCGGDGGGGGGNTVLHVTAMARGGVPVLKRLMSPKGGGEPFDLGWLEYRNGLGDTVLMAALRAGRHSAALLLLQALAVPTAAAHTFRYAWVIAAALRLAELCPCPSCVLGRTADERARLCSKIAPKPTRPGEQSQGSHANPLSSAGASAAAAHRRLTRANSTASKAATTASDGALPAFVFPGSNPRRLRQLPRQRPGVAAAAAAVGRHLGRRRWRRKAKEACSSPLGGAVQGKGGRSAADGPMDVGGPAGWKERRATTTALAAAAAAVAKSKRKPSPNAGVGRPRR</sequence>
<dbReference type="InParanoid" id="D7G483"/>
<feature type="region of interest" description="Disordered" evidence="4">
    <location>
        <begin position="792"/>
        <end position="865"/>
    </location>
</feature>
<evidence type="ECO:0000256" key="4">
    <source>
        <dbReference type="SAM" id="MobiDB-lite"/>
    </source>
</evidence>
<dbReference type="Gene3D" id="1.20.5.190">
    <property type="match status" value="1"/>
</dbReference>
<keyword evidence="6" id="KW-1185">Reference proteome</keyword>
<evidence type="ECO:0000256" key="3">
    <source>
        <dbReference type="PROSITE-ProRule" id="PRU00023"/>
    </source>
</evidence>
<proteinExistence type="predicted"/>
<dbReference type="Gene3D" id="1.25.40.20">
    <property type="entry name" value="Ankyrin repeat-containing domain"/>
    <property type="match status" value="5"/>
</dbReference>
<feature type="compositionally biased region" description="Polar residues" evidence="4">
    <location>
        <begin position="1652"/>
        <end position="1663"/>
    </location>
</feature>
<dbReference type="eggNOG" id="KOG0504">
    <property type="taxonomic scope" value="Eukaryota"/>
</dbReference>
<dbReference type="PANTHER" id="PTHR24198:SF165">
    <property type="entry name" value="ANKYRIN REPEAT-CONTAINING PROTEIN-RELATED"/>
    <property type="match status" value="1"/>
</dbReference>
<protein>
    <submittedName>
        <fullName evidence="5">Ankyrin</fullName>
    </submittedName>
</protein>
<feature type="region of interest" description="Disordered" evidence="4">
    <location>
        <begin position="1189"/>
        <end position="1277"/>
    </location>
</feature>
<dbReference type="Pfam" id="PF12796">
    <property type="entry name" value="Ank_2"/>
    <property type="match status" value="2"/>
</dbReference>
<feature type="region of interest" description="Disordered" evidence="4">
    <location>
        <begin position="1"/>
        <end position="30"/>
    </location>
</feature>
<feature type="compositionally biased region" description="Gly residues" evidence="4">
    <location>
        <begin position="102"/>
        <end position="115"/>
    </location>
</feature>
<feature type="region of interest" description="Disordered" evidence="4">
    <location>
        <begin position="87"/>
        <end position="115"/>
    </location>
</feature>
<dbReference type="PANTHER" id="PTHR24198">
    <property type="entry name" value="ANKYRIN REPEAT AND PROTEIN KINASE DOMAIN-CONTAINING PROTEIN"/>
    <property type="match status" value="1"/>
</dbReference>
<dbReference type="InterPro" id="IPR036770">
    <property type="entry name" value="Ankyrin_rpt-contain_sf"/>
</dbReference>
<dbReference type="InterPro" id="IPR000048">
    <property type="entry name" value="IQ_motif_EF-hand-BS"/>
</dbReference>
<feature type="region of interest" description="Disordered" evidence="4">
    <location>
        <begin position="1039"/>
        <end position="1134"/>
    </location>
</feature>
<evidence type="ECO:0000313" key="6">
    <source>
        <dbReference type="Proteomes" id="UP000002630"/>
    </source>
</evidence>
<dbReference type="PROSITE" id="PS50088">
    <property type="entry name" value="ANK_REPEAT"/>
    <property type="match status" value="4"/>
</dbReference>
<dbReference type="SUPFAM" id="SSF48403">
    <property type="entry name" value="Ankyrin repeat"/>
    <property type="match status" value="4"/>
</dbReference>
<dbReference type="PROSITE" id="PS50096">
    <property type="entry name" value="IQ"/>
    <property type="match status" value="5"/>
</dbReference>
<evidence type="ECO:0000256" key="1">
    <source>
        <dbReference type="ARBA" id="ARBA00022737"/>
    </source>
</evidence>
<feature type="repeat" description="ANK" evidence="3">
    <location>
        <begin position="583"/>
        <end position="615"/>
    </location>
</feature>
<feature type="region of interest" description="Disordered" evidence="4">
    <location>
        <begin position="1787"/>
        <end position="1807"/>
    </location>
</feature>
<dbReference type="OrthoDB" id="2373987at2759"/>
<keyword evidence="1" id="KW-0677">Repeat</keyword>
<evidence type="ECO:0000256" key="2">
    <source>
        <dbReference type="ARBA" id="ARBA00023043"/>
    </source>
</evidence>
<dbReference type="SMART" id="SM00248">
    <property type="entry name" value="ANK"/>
    <property type="match status" value="13"/>
</dbReference>
<gene>
    <name evidence="5" type="ORF">Esi_0055_0051</name>
</gene>
<dbReference type="Pfam" id="PF13637">
    <property type="entry name" value="Ank_4"/>
    <property type="match status" value="1"/>
</dbReference>
<dbReference type="STRING" id="2880.D7G483"/>
<keyword evidence="2 3" id="KW-0040">ANK repeat</keyword>
<accession>D7G483</accession>
<feature type="repeat" description="ANK" evidence="3">
    <location>
        <begin position="651"/>
        <end position="683"/>
    </location>
</feature>
<feature type="compositionally biased region" description="Low complexity" evidence="4">
    <location>
        <begin position="1212"/>
        <end position="1232"/>
    </location>
</feature>
<feature type="region of interest" description="Disordered" evidence="4">
    <location>
        <begin position="1331"/>
        <end position="1363"/>
    </location>
</feature>
<feature type="compositionally biased region" description="Basic and acidic residues" evidence="4">
    <location>
        <begin position="1255"/>
        <end position="1265"/>
    </location>
</feature>
<feature type="repeat" description="ANK" evidence="3">
    <location>
        <begin position="1287"/>
        <end position="1319"/>
    </location>
</feature>
<feature type="region of interest" description="Disordered" evidence="4">
    <location>
        <begin position="1645"/>
        <end position="1689"/>
    </location>
</feature>
<feature type="compositionally biased region" description="Low complexity" evidence="4">
    <location>
        <begin position="1680"/>
        <end position="1689"/>
    </location>
</feature>
<dbReference type="InterPro" id="IPR002110">
    <property type="entry name" value="Ankyrin_rpt"/>
</dbReference>
<dbReference type="EMBL" id="FN648763">
    <property type="protein sequence ID" value="CBJ27098.1"/>
    <property type="molecule type" value="Genomic_DNA"/>
</dbReference>
<feature type="compositionally biased region" description="Gly residues" evidence="4">
    <location>
        <begin position="760"/>
        <end position="773"/>
    </location>
</feature>
<dbReference type="EMBL" id="FN649740">
    <property type="protein sequence ID" value="CBJ27098.1"/>
    <property type="molecule type" value="Genomic_DNA"/>
</dbReference>
<feature type="compositionally biased region" description="Low complexity" evidence="4">
    <location>
        <begin position="1346"/>
        <end position="1363"/>
    </location>
</feature>
<feature type="compositionally biased region" description="Low complexity" evidence="4">
    <location>
        <begin position="1077"/>
        <end position="1101"/>
    </location>
</feature>